<organism evidence="2 3">
    <name type="scientific">Dongia rigui</name>
    <dbReference type="NCBI Taxonomy" id="940149"/>
    <lineage>
        <taxon>Bacteria</taxon>
        <taxon>Pseudomonadati</taxon>
        <taxon>Pseudomonadota</taxon>
        <taxon>Alphaproteobacteria</taxon>
        <taxon>Rhodospirillales</taxon>
        <taxon>Dongiaceae</taxon>
        <taxon>Dongia</taxon>
    </lineage>
</organism>
<dbReference type="Pfam" id="PF09948">
    <property type="entry name" value="PpoB2"/>
    <property type="match status" value="1"/>
</dbReference>
<feature type="transmembrane region" description="Helical" evidence="1">
    <location>
        <begin position="100"/>
        <end position="124"/>
    </location>
</feature>
<keyword evidence="1" id="KW-0472">Membrane</keyword>
<proteinExistence type="predicted"/>
<gene>
    <name evidence="2" type="ORF">SMD31_17390</name>
</gene>
<feature type="transmembrane region" description="Helical" evidence="1">
    <location>
        <begin position="136"/>
        <end position="153"/>
    </location>
</feature>
<dbReference type="Proteomes" id="UP001271769">
    <property type="component" value="Unassembled WGS sequence"/>
</dbReference>
<feature type="transmembrane region" description="Helical" evidence="1">
    <location>
        <begin position="60"/>
        <end position="88"/>
    </location>
</feature>
<protein>
    <submittedName>
        <fullName evidence="2">DUF2182 domain-containing protein</fullName>
    </submittedName>
</protein>
<feature type="transmembrane region" description="Helical" evidence="1">
    <location>
        <begin position="233"/>
        <end position="253"/>
    </location>
</feature>
<keyword evidence="3" id="KW-1185">Reference proteome</keyword>
<reference evidence="2 3" key="1">
    <citation type="journal article" date="2013" name="Antonie Van Leeuwenhoek">
        <title>Dongia rigui sp. nov., isolated from freshwater of a large wetland in Korea.</title>
        <authorList>
            <person name="Baik K.S."/>
            <person name="Hwang Y.M."/>
            <person name="Choi J.S."/>
            <person name="Kwon J."/>
            <person name="Seong C.N."/>
        </authorList>
    </citation>
    <scope>NUCLEOTIDE SEQUENCE [LARGE SCALE GENOMIC DNA]</scope>
    <source>
        <strain evidence="2 3">04SU4-P</strain>
    </source>
</reference>
<comment type="caution">
    <text evidence="2">The sequence shown here is derived from an EMBL/GenBank/DDBJ whole genome shotgun (WGS) entry which is preliminary data.</text>
</comment>
<dbReference type="RefSeq" id="WP_320502191.1">
    <property type="nucleotide sequence ID" value="NZ_JAXCLX010000003.1"/>
</dbReference>
<dbReference type="InterPro" id="IPR018688">
    <property type="entry name" value="PpoB2-like"/>
</dbReference>
<accession>A0ABU5E2K1</accession>
<name>A0ABU5E2K1_9PROT</name>
<dbReference type="EMBL" id="JAXCLX010000003">
    <property type="protein sequence ID" value="MDY0873718.1"/>
    <property type="molecule type" value="Genomic_DNA"/>
</dbReference>
<keyword evidence="1" id="KW-1133">Transmembrane helix</keyword>
<keyword evidence="1" id="KW-0812">Transmembrane</keyword>
<sequence length="254" mass="27465">MELDSPLQPRLRLMDSWPLAGWAIFYLLVVASWLAVAGGGRLDLAALLARCLAPAADSTWLSLVAMWSLMSLAMMLPTSLPTLARLYILVQQGAQQHLRFSAFLLGYIAVWLGFAVAAGSLQLVLARIIPLPLEPWLAGGLLLGAGVYQFSRLKQACLTRCRHPMTFFMAHWRHGVDGAVAMGLRHGRDCLGCCWALMSLALIGGTMSLAWMALGLGLMILEKLAGTGRFVTAPLGLILIAGAFYQWGLVLFAA</sequence>
<evidence type="ECO:0000313" key="2">
    <source>
        <dbReference type="EMBL" id="MDY0873718.1"/>
    </source>
</evidence>
<evidence type="ECO:0000313" key="3">
    <source>
        <dbReference type="Proteomes" id="UP001271769"/>
    </source>
</evidence>
<feature type="transmembrane region" description="Helical" evidence="1">
    <location>
        <begin position="195"/>
        <end position="221"/>
    </location>
</feature>
<evidence type="ECO:0000256" key="1">
    <source>
        <dbReference type="SAM" id="Phobius"/>
    </source>
</evidence>
<feature type="transmembrane region" description="Helical" evidence="1">
    <location>
        <begin position="20"/>
        <end position="40"/>
    </location>
</feature>